<organism evidence="2 3">
    <name type="scientific">Stylosanthes scabra</name>
    <dbReference type="NCBI Taxonomy" id="79078"/>
    <lineage>
        <taxon>Eukaryota</taxon>
        <taxon>Viridiplantae</taxon>
        <taxon>Streptophyta</taxon>
        <taxon>Embryophyta</taxon>
        <taxon>Tracheophyta</taxon>
        <taxon>Spermatophyta</taxon>
        <taxon>Magnoliopsida</taxon>
        <taxon>eudicotyledons</taxon>
        <taxon>Gunneridae</taxon>
        <taxon>Pentapetalae</taxon>
        <taxon>rosids</taxon>
        <taxon>fabids</taxon>
        <taxon>Fabales</taxon>
        <taxon>Fabaceae</taxon>
        <taxon>Papilionoideae</taxon>
        <taxon>50 kb inversion clade</taxon>
        <taxon>dalbergioids sensu lato</taxon>
        <taxon>Dalbergieae</taxon>
        <taxon>Pterocarpus clade</taxon>
        <taxon>Stylosanthes</taxon>
    </lineage>
</organism>
<evidence type="ECO:0000256" key="1">
    <source>
        <dbReference type="SAM" id="MobiDB-lite"/>
    </source>
</evidence>
<feature type="compositionally biased region" description="Low complexity" evidence="1">
    <location>
        <begin position="86"/>
        <end position="109"/>
    </location>
</feature>
<keyword evidence="3" id="KW-1185">Reference proteome</keyword>
<comment type="caution">
    <text evidence="2">The sequence shown here is derived from an EMBL/GenBank/DDBJ whole genome shotgun (WGS) entry which is preliminary data.</text>
</comment>
<feature type="compositionally biased region" description="Low complexity" evidence="1">
    <location>
        <begin position="117"/>
        <end position="126"/>
    </location>
</feature>
<protein>
    <submittedName>
        <fullName evidence="2">Uncharacterized protein</fullName>
    </submittedName>
</protein>
<sequence>MGRLATKKENALNQNGKGKQVEKQGSKSTQGGRKRSSSQPPPESHKRKKLTKASSSQPQPICKPVGPGSARVGPKRKPTATPSAIKPAQPKKQPTTKASSSNSKPSSQPTHKKASKSTKPTSSSQPIGKRAQFSATNYGNPHVSPQKHRLMARLPPRNWGNI</sequence>
<dbReference type="Proteomes" id="UP001341840">
    <property type="component" value="Unassembled WGS sequence"/>
</dbReference>
<dbReference type="EMBL" id="JASCZI010031562">
    <property type="protein sequence ID" value="MED6127023.1"/>
    <property type="molecule type" value="Genomic_DNA"/>
</dbReference>
<feature type="compositionally biased region" description="Basic and acidic residues" evidence="1">
    <location>
        <begin position="1"/>
        <end position="10"/>
    </location>
</feature>
<proteinExistence type="predicted"/>
<evidence type="ECO:0000313" key="3">
    <source>
        <dbReference type="Proteomes" id="UP001341840"/>
    </source>
</evidence>
<feature type="region of interest" description="Disordered" evidence="1">
    <location>
        <begin position="1"/>
        <end position="162"/>
    </location>
</feature>
<accession>A0ABU6RTC1</accession>
<evidence type="ECO:0000313" key="2">
    <source>
        <dbReference type="EMBL" id="MED6127023.1"/>
    </source>
</evidence>
<gene>
    <name evidence="2" type="ORF">PIB30_084110</name>
</gene>
<reference evidence="2 3" key="1">
    <citation type="journal article" date="2023" name="Plants (Basel)">
        <title>Bridging the Gap: Combining Genomics and Transcriptomics Approaches to Understand Stylosanthes scabra, an Orphan Legume from the Brazilian Caatinga.</title>
        <authorList>
            <person name="Ferreira-Neto J.R.C."/>
            <person name="da Silva M.D."/>
            <person name="Binneck E."/>
            <person name="de Melo N.F."/>
            <person name="da Silva R.H."/>
            <person name="de Melo A.L.T.M."/>
            <person name="Pandolfi V."/>
            <person name="Bustamante F.O."/>
            <person name="Brasileiro-Vidal A.C."/>
            <person name="Benko-Iseppon A.M."/>
        </authorList>
    </citation>
    <scope>NUCLEOTIDE SEQUENCE [LARGE SCALE GENOMIC DNA]</scope>
    <source>
        <tissue evidence="2">Leaves</tissue>
    </source>
</reference>
<name>A0ABU6RTC1_9FABA</name>